<keyword evidence="1 8" id="KW-0028">Amino-acid biosynthesis</keyword>
<dbReference type="InterPro" id="IPR011009">
    <property type="entry name" value="Kinase-like_dom_sf"/>
</dbReference>
<keyword evidence="6 8" id="KW-0067">ATP-binding</keyword>
<dbReference type="CDD" id="cd05153">
    <property type="entry name" value="HomoserineK_II"/>
    <property type="match status" value="1"/>
</dbReference>
<comment type="catalytic activity">
    <reaction evidence="8">
        <text>L-homoserine + ATP = O-phospho-L-homoserine + ADP + H(+)</text>
        <dbReference type="Rhea" id="RHEA:13985"/>
        <dbReference type="ChEBI" id="CHEBI:15378"/>
        <dbReference type="ChEBI" id="CHEBI:30616"/>
        <dbReference type="ChEBI" id="CHEBI:57476"/>
        <dbReference type="ChEBI" id="CHEBI:57590"/>
        <dbReference type="ChEBI" id="CHEBI:456216"/>
        <dbReference type="EC" id="2.7.1.39"/>
    </reaction>
</comment>
<dbReference type="RefSeq" id="WP_341425764.1">
    <property type="nucleotide sequence ID" value="NZ_JBBUTG010000005.1"/>
</dbReference>
<dbReference type="SUPFAM" id="SSF56112">
    <property type="entry name" value="Protein kinase-like (PK-like)"/>
    <property type="match status" value="1"/>
</dbReference>
<reference evidence="11 12" key="1">
    <citation type="submission" date="2024-04" db="EMBL/GenBank/DDBJ databases">
        <title>Novel species of the genus Ideonella isolated from streams.</title>
        <authorList>
            <person name="Lu H."/>
        </authorList>
    </citation>
    <scope>NUCLEOTIDE SEQUENCE [LARGE SCALE GENOMIC DNA]</scope>
    <source>
        <strain evidence="11 12">DXS29W</strain>
    </source>
</reference>
<name>A0ABU9BNF0_9BURK</name>
<comment type="similarity">
    <text evidence="7 8">Belongs to the pseudomonas-type ThrB family.</text>
</comment>
<dbReference type="InterPro" id="IPR005280">
    <property type="entry name" value="Homoserine_kinase_II"/>
</dbReference>
<keyword evidence="2 8" id="KW-0808">Transferase</keyword>
<dbReference type="Gene3D" id="3.90.1200.10">
    <property type="match status" value="1"/>
</dbReference>
<evidence type="ECO:0000256" key="2">
    <source>
        <dbReference type="ARBA" id="ARBA00022679"/>
    </source>
</evidence>
<dbReference type="NCBIfam" id="NF003558">
    <property type="entry name" value="PRK05231.1"/>
    <property type="match status" value="1"/>
</dbReference>
<dbReference type="GO" id="GO:0004413">
    <property type="term" value="F:homoserine kinase activity"/>
    <property type="evidence" value="ECO:0007669"/>
    <property type="project" value="UniProtKB-EC"/>
</dbReference>
<dbReference type="NCBIfam" id="TIGR00938">
    <property type="entry name" value="thrB_alt"/>
    <property type="match status" value="1"/>
</dbReference>
<keyword evidence="5 8" id="KW-0418">Kinase</keyword>
<evidence type="ECO:0000256" key="3">
    <source>
        <dbReference type="ARBA" id="ARBA00022697"/>
    </source>
</evidence>
<comment type="pathway">
    <text evidence="8">Amino-acid biosynthesis; L-threonine biosynthesis; L-threonine from L-aspartate: step 4/5.</text>
</comment>
<organism evidence="11 12">
    <name type="scientific">Ideonella lacteola</name>
    <dbReference type="NCBI Taxonomy" id="2984193"/>
    <lineage>
        <taxon>Bacteria</taxon>
        <taxon>Pseudomonadati</taxon>
        <taxon>Pseudomonadota</taxon>
        <taxon>Betaproteobacteria</taxon>
        <taxon>Burkholderiales</taxon>
        <taxon>Sphaerotilaceae</taxon>
        <taxon>Ideonella</taxon>
    </lineage>
</organism>
<dbReference type="EC" id="2.7.1.39" evidence="8 9"/>
<evidence type="ECO:0000313" key="11">
    <source>
        <dbReference type="EMBL" id="MEK8031386.1"/>
    </source>
</evidence>
<sequence length="322" mass="35351">MAVYTEVSLAQAQALSTRLKLGNVGSLAPIGSGIENTNYFLSTDAGEWVLTLFERLSASQLPFYLQLMQHLARHGLPVPEPVAGDDGALCHELAGKPAAVVNRLPGTAVEAPDVHHVEQVGATLARMHLAVADFAPQQPNLRGLAWWQATAPAVRPHLEADAGALLDDEMVYQTHLAQSPSYLQLPHGAVHADLFRDNALFDGLPGRERLCGVFDFYFAGVDSFAFDLSVTINDWCIDDDSGHLDETRADALIAGYRAEREPTGAEWRMLPAMRRAAALRFWLSRLSDWHAPRDASLLTPKDPRHFERVLRDCVANPWHPGA</sequence>
<evidence type="ECO:0000256" key="5">
    <source>
        <dbReference type="ARBA" id="ARBA00022777"/>
    </source>
</evidence>
<dbReference type="EMBL" id="JBBUTG010000005">
    <property type="protein sequence ID" value="MEK8031386.1"/>
    <property type="molecule type" value="Genomic_DNA"/>
</dbReference>
<dbReference type="InterPro" id="IPR050249">
    <property type="entry name" value="Pseudomonas-type_ThrB"/>
</dbReference>
<dbReference type="Proteomes" id="UP001371218">
    <property type="component" value="Unassembled WGS sequence"/>
</dbReference>
<gene>
    <name evidence="8" type="primary">thrB</name>
    <name evidence="11" type="ORF">AACH06_11205</name>
</gene>
<evidence type="ECO:0000256" key="6">
    <source>
        <dbReference type="ARBA" id="ARBA00022840"/>
    </source>
</evidence>
<dbReference type="HAMAP" id="MF_00301">
    <property type="entry name" value="Homoser_kinase_2"/>
    <property type="match status" value="1"/>
</dbReference>
<evidence type="ECO:0000259" key="10">
    <source>
        <dbReference type="Pfam" id="PF01636"/>
    </source>
</evidence>
<keyword evidence="12" id="KW-1185">Reference proteome</keyword>
<evidence type="ECO:0000256" key="7">
    <source>
        <dbReference type="ARBA" id="ARBA00038240"/>
    </source>
</evidence>
<comment type="caution">
    <text evidence="11">The sequence shown here is derived from an EMBL/GenBank/DDBJ whole genome shotgun (WGS) entry which is preliminary data.</text>
</comment>
<evidence type="ECO:0000256" key="1">
    <source>
        <dbReference type="ARBA" id="ARBA00022605"/>
    </source>
</evidence>
<accession>A0ABU9BNF0</accession>
<keyword evidence="4 8" id="KW-0547">Nucleotide-binding</keyword>
<evidence type="ECO:0000256" key="4">
    <source>
        <dbReference type="ARBA" id="ARBA00022741"/>
    </source>
</evidence>
<dbReference type="InterPro" id="IPR002575">
    <property type="entry name" value="Aminoglycoside_PTrfase"/>
</dbReference>
<evidence type="ECO:0000313" key="12">
    <source>
        <dbReference type="Proteomes" id="UP001371218"/>
    </source>
</evidence>
<dbReference type="PANTHER" id="PTHR21064">
    <property type="entry name" value="AMINOGLYCOSIDE PHOSPHOTRANSFERASE DOMAIN-CONTAINING PROTEIN-RELATED"/>
    <property type="match status" value="1"/>
</dbReference>
<protein>
    <recommendedName>
        <fullName evidence="8 9">Homoserine kinase</fullName>
        <shortName evidence="8">HK</shortName>
        <shortName evidence="8">HSK</shortName>
        <ecNumber evidence="8 9">2.7.1.39</ecNumber>
    </recommendedName>
</protein>
<dbReference type="Pfam" id="PF01636">
    <property type="entry name" value="APH"/>
    <property type="match status" value="1"/>
</dbReference>
<dbReference type="PANTHER" id="PTHR21064:SF6">
    <property type="entry name" value="AMINOGLYCOSIDE PHOSPHOTRANSFERASE DOMAIN-CONTAINING PROTEIN"/>
    <property type="match status" value="1"/>
</dbReference>
<feature type="domain" description="Aminoglycoside phosphotransferase" evidence="10">
    <location>
        <begin position="27"/>
        <end position="260"/>
    </location>
</feature>
<proteinExistence type="inferred from homology"/>
<dbReference type="Gene3D" id="3.30.200.20">
    <property type="entry name" value="Phosphorylase Kinase, domain 1"/>
    <property type="match status" value="1"/>
</dbReference>
<keyword evidence="3 8" id="KW-0791">Threonine biosynthesis</keyword>
<evidence type="ECO:0000256" key="8">
    <source>
        <dbReference type="HAMAP-Rule" id="MF_00301"/>
    </source>
</evidence>
<evidence type="ECO:0000256" key="9">
    <source>
        <dbReference type="NCBIfam" id="TIGR00938"/>
    </source>
</evidence>